<reference evidence="1 2" key="1">
    <citation type="submission" date="2013-11" db="EMBL/GenBank/DDBJ databases">
        <title>Genome sequencing of Stegodyphus mimosarum.</title>
        <authorList>
            <person name="Bechsgaard J."/>
        </authorList>
    </citation>
    <scope>NUCLEOTIDE SEQUENCE [LARGE SCALE GENOMIC DNA]</scope>
</reference>
<evidence type="ECO:0000313" key="1">
    <source>
        <dbReference type="EMBL" id="KFM77265.1"/>
    </source>
</evidence>
<protein>
    <submittedName>
        <fullName evidence="1">Uncharacterized protein</fullName>
    </submittedName>
</protein>
<evidence type="ECO:0000313" key="2">
    <source>
        <dbReference type="Proteomes" id="UP000054359"/>
    </source>
</evidence>
<proteinExistence type="predicted"/>
<accession>A0A087UIS6</accession>
<sequence>MAIDLGNITIATANRISAIRTRISSWRTTSIPTYYDNSTYDDTSYAN</sequence>
<feature type="non-terminal residue" evidence="1">
    <location>
        <position position="47"/>
    </location>
</feature>
<keyword evidence="2" id="KW-1185">Reference proteome</keyword>
<gene>
    <name evidence="1" type="ORF">X975_14376</name>
</gene>
<dbReference type="Proteomes" id="UP000054359">
    <property type="component" value="Unassembled WGS sequence"/>
</dbReference>
<dbReference type="EMBL" id="KK119985">
    <property type="protein sequence ID" value="KFM77265.1"/>
    <property type="molecule type" value="Genomic_DNA"/>
</dbReference>
<name>A0A087UIS6_STEMI</name>
<dbReference type="AlphaFoldDB" id="A0A087UIS6"/>
<organism evidence="1 2">
    <name type="scientific">Stegodyphus mimosarum</name>
    <name type="common">African social velvet spider</name>
    <dbReference type="NCBI Taxonomy" id="407821"/>
    <lineage>
        <taxon>Eukaryota</taxon>
        <taxon>Metazoa</taxon>
        <taxon>Ecdysozoa</taxon>
        <taxon>Arthropoda</taxon>
        <taxon>Chelicerata</taxon>
        <taxon>Arachnida</taxon>
        <taxon>Araneae</taxon>
        <taxon>Araneomorphae</taxon>
        <taxon>Entelegynae</taxon>
        <taxon>Eresoidea</taxon>
        <taxon>Eresidae</taxon>
        <taxon>Stegodyphus</taxon>
    </lineage>
</organism>